<dbReference type="PROSITE" id="PS51257">
    <property type="entry name" value="PROKAR_LIPOPROTEIN"/>
    <property type="match status" value="1"/>
</dbReference>
<evidence type="ECO:0000313" key="4">
    <source>
        <dbReference type="EMBL" id="MFA1553677.1"/>
    </source>
</evidence>
<comment type="caution">
    <text evidence="4">The sequence shown here is derived from an EMBL/GenBank/DDBJ whole genome shotgun (WGS) entry which is preliminary data.</text>
</comment>
<feature type="domain" description="Mce/MlaD" evidence="2">
    <location>
        <begin position="36"/>
        <end position="111"/>
    </location>
</feature>
<dbReference type="EMBL" id="JAXCEH010000003">
    <property type="protein sequence ID" value="MFA1553677.1"/>
    <property type="molecule type" value="Genomic_DNA"/>
</dbReference>
<dbReference type="Pfam" id="PF02470">
    <property type="entry name" value="MlaD"/>
    <property type="match status" value="1"/>
</dbReference>
<accession>A0ABV4QWL9</accession>
<dbReference type="PANTHER" id="PTHR33371">
    <property type="entry name" value="INTERMEMBRANE PHOSPHOLIPID TRANSPORT SYSTEM BINDING PROTEIN MLAD-RELATED"/>
    <property type="match status" value="1"/>
</dbReference>
<reference evidence="4 5" key="1">
    <citation type="submission" date="2023-11" db="EMBL/GenBank/DDBJ databases">
        <title>Actinomadura monticuli sp. nov., isolated from volcanic ash.</title>
        <authorList>
            <person name="Lee S.D."/>
            <person name="Yang H."/>
            <person name="Kim I.S."/>
        </authorList>
    </citation>
    <scope>NUCLEOTIDE SEQUENCE [LARGE SCALE GENOMIC DNA]</scope>
    <source>
        <strain evidence="4 5">DSM 45346</strain>
    </source>
</reference>
<sequence>MIRRLIHHRRPLAAVLAACALAAGCTALPAGGSAGAYRVTAYFTKAVAFYPKSQVQVMGMRVGTVESVTPQQDGRVKVVASIDEDVPLPADARAAIVPLSLIGERTLTFAPAWRPGTSRLRDNAVVPVGRTEVPVEVDQALKSFTTLLKSFNLADANKLLHDGAQALSGNGTAFNRALQQTADLTSTIAGQDRQLLQVAENLHKLARQVNSRQRTVTRLIDDFATVSDALVGERREIAAFIRSLADLVRNGKVLITDYQEKLVSDLGTIAQISLVVKGNSAQTAQFVRAIGPLVYGSQNMTNYKTRAFTSRVALDNVLRGYLAAALREPSVDENVPCLPPPWSNCE</sequence>
<dbReference type="PANTHER" id="PTHR33371:SF4">
    <property type="entry name" value="INTERMEMBRANE PHOSPHOLIPID TRANSPORT SYSTEM BINDING PROTEIN MLAD"/>
    <property type="match status" value="1"/>
</dbReference>
<evidence type="ECO:0000259" key="2">
    <source>
        <dbReference type="Pfam" id="PF02470"/>
    </source>
</evidence>
<gene>
    <name evidence="4" type="ORF">SM436_08245</name>
</gene>
<dbReference type="InterPro" id="IPR052336">
    <property type="entry name" value="MlaD_Phospholipid_Transporter"/>
</dbReference>
<dbReference type="InterPro" id="IPR003399">
    <property type="entry name" value="Mce/MlaD"/>
</dbReference>
<evidence type="ECO:0000313" key="5">
    <source>
        <dbReference type="Proteomes" id="UP001569904"/>
    </source>
</evidence>
<proteinExistence type="predicted"/>
<keyword evidence="5" id="KW-1185">Reference proteome</keyword>
<dbReference type="InterPro" id="IPR005693">
    <property type="entry name" value="Mce"/>
</dbReference>
<keyword evidence="1" id="KW-0732">Signal</keyword>
<dbReference type="RefSeq" id="WP_371940066.1">
    <property type="nucleotide sequence ID" value="NZ_JAXCEH010000003.1"/>
</dbReference>
<dbReference type="InterPro" id="IPR024516">
    <property type="entry name" value="Mce_C"/>
</dbReference>
<organism evidence="4 5">
    <name type="scientific">Actinomadura chokoriensis</name>
    <dbReference type="NCBI Taxonomy" id="454156"/>
    <lineage>
        <taxon>Bacteria</taxon>
        <taxon>Bacillati</taxon>
        <taxon>Actinomycetota</taxon>
        <taxon>Actinomycetes</taxon>
        <taxon>Streptosporangiales</taxon>
        <taxon>Thermomonosporaceae</taxon>
        <taxon>Actinomadura</taxon>
    </lineage>
</organism>
<feature type="signal peptide" evidence="1">
    <location>
        <begin position="1"/>
        <end position="22"/>
    </location>
</feature>
<dbReference type="Proteomes" id="UP001569904">
    <property type="component" value="Unassembled WGS sequence"/>
</dbReference>
<protein>
    <submittedName>
        <fullName evidence="4">MCE family protein</fullName>
    </submittedName>
</protein>
<name>A0ABV4QWL9_9ACTN</name>
<dbReference type="NCBIfam" id="TIGR00996">
    <property type="entry name" value="Mtu_fam_mce"/>
    <property type="match status" value="1"/>
</dbReference>
<evidence type="ECO:0000259" key="3">
    <source>
        <dbReference type="Pfam" id="PF11887"/>
    </source>
</evidence>
<feature type="domain" description="Mammalian cell entry C-terminal" evidence="3">
    <location>
        <begin position="118"/>
        <end position="264"/>
    </location>
</feature>
<evidence type="ECO:0000256" key="1">
    <source>
        <dbReference type="SAM" id="SignalP"/>
    </source>
</evidence>
<feature type="chain" id="PRO_5047340955" evidence="1">
    <location>
        <begin position="23"/>
        <end position="346"/>
    </location>
</feature>
<dbReference type="Pfam" id="PF11887">
    <property type="entry name" value="Mce4_CUP1"/>
    <property type="match status" value="1"/>
</dbReference>